<dbReference type="Pfam" id="PF00535">
    <property type="entry name" value="Glycos_transf_2"/>
    <property type="match status" value="1"/>
</dbReference>
<accession>A0A369VSP6</accession>
<dbReference type="EMBL" id="QQNB01000003">
    <property type="protein sequence ID" value="RDE04889.1"/>
    <property type="molecule type" value="Genomic_DNA"/>
</dbReference>
<dbReference type="PANTHER" id="PTHR43685:SF2">
    <property type="entry name" value="GLYCOSYLTRANSFERASE 2-LIKE DOMAIN-CONTAINING PROTEIN"/>
    <property type="match status" value="1"/>
</dbReference>
<dbReference type="PANTHER" id="PTHR43685">
    <property type="entry name" value="GLYCOSYLTRANSFERASE"/>
    <property type="match status" value="1"/>
</dbReference>
<protein>
    <submittedName>
        <fullName evidence="2">Glycosyltransferase family 2 protein</fullName>
    </submittedName>
</protein>
<reference evidence="2 3" key="1">
    <citation type="submission" date="2018-07" db="EMBL/GenBank/DDBJ databases">
        <title>a novel species of Sphingomonas isolated from the rhizosphere soil of Araceae plant.</title>
        <authorList>
            <person name="Zhiyong W."/>
            <person name="Qinglan Z."/>
            <person name="Zhiwei F."/>
            <person name="Ding X."/>
            <person name="Gejiao W."/>
            <person name="Shixue Z."/>
        </authorList>
    </citation>
    <scope>NUCLEOTIDE SEQUENCE [LARGE SCALE GENOMIC DNA]</scope>
    <source>
        <strain evidence="2 3">WZY 27</strain>
    </source>
</reference>
<proteinExistence type="predicted"/>
<dbReference type="CDD" id="cd00761">
    <property type="entry name" value="Glyco_tranf_GTA_type"/>
    <property type="match status" value="1"/>
</dbReference>
<feature type="domain" description="Glycosyltransferase 2-like" evidence="1">
    <location>
        <begin position="11"/>
        <end position="131"/>
    </location>
</feature>
<name>A0A369VSP6_9SPHN</name>
<dbReference type="InterPro" id="IPR029044">
    <property type="entry name" value="Nucleotide-diphossugar_trans"/>
</dbReference>
<comment type="caution">
    <text evidence="2">The sequence shown here is derived from an EMBL/GenBank/DDBJ whole genome shotgun (WGS) entry which is preliminary data.</text>
</comment>
<evidence type="ECO:0000313" key="2">
    <source>
        <dbReference type="EMBL" id="RDE04889.1"/>
    </source>
</evidence>
<keyword evidence="2" id="KW-0808">Transferase</keyword>
<dbReference type="AlphaFoldDB" id="A0A369VSP6"/>
<gene>
    <name evidence="2" type="ORF">DVW87_15090</name>
</gene>
<organism evidence="2 3">
    <name type="scientific">Sphingomonas aracearum</name>
    <dbReference type="NCBI Taxonomy" id="2283317"/>
    <lineage>
        <taxon>Bacteria</taxon>
        <taxon>Pseudomonadati</taxon>
        <taxon>Pseudomonadota</taxon>
        <taxon>Alphaproteobacteria</taxon>
        <taxon>Sphingomonadales</taxon>
        <taxon>Sphingomonadaceae</taxon>
        <taxon>Sphingomonas</taxon>
    </lineage>
</organism>
<dbReference type="InterPro" id="IPR050834">
    <property type="entry name" value="Glycosyltransf_2"/>
</dbReference>
<dbReference type="OrthoDB" id="9807795at2"/>
<dbReference type="InterPro" id="IPR001173">
    <property type="entry name" value="Glyco_trans_2-like"/>
</dbReference>
<dbReference type="SUPFAM" id="SSF53448">
    <property type="entry name" value="Nucleotide-diphospho-sugar transferases"/>
    <property type="match status" value="1"/>
</dbReference>
<dbReference type="GO" id="GO:0016740">
    <property type="term" value="F:transferase activity"/>
    <property type="evidence" value="ECO:0007669"/>
    <property type="project" value="UniProtKB-KW"/>
</dbReference>
<dbReference type="Gene3D" id="3.90.550.10">
    <property type="entry name" value="Spore Coat Polysaccharide Biosynthesis Protein SpsA, Chain A"/>
    <property type="match status" value="1"/>
</dbReference>
<dbReference type="RefSeq" id="WP_114688627.1">
    <property type="nucleotide sequence ID" value="NZ_QQNB01000003.1"/>
</dbReference>
<evidence type="ECO:0000313" key="3">
    <source>
        <dbReference type="Proteomes" id="UP000253918"/>
    </source>
</evidence>
<evidence type="ECO:0000259" key="1">
    <source>
        <dbReference type="Pfam" id="PF00535"/>
    </source>
</evidence>
<sequence length="356" mass="39039">MSQPPATPDVSLLIPTYNGAALIGETLESLQRQTLTNWEAVIVDDCSPDHTREVLAGLTDPRFRVLHAEKNGGPVRTRNLALAHARGRHVAGLDQDDLCHPERLSRQVAFLDAHPDVVLVGSAANILENGITRAWAAYPPVTTPLLLEWLLQIENPLAWSTVMVRGEVARSLHPFTRPEILYAEDFDLYHRLSRIGRLARIDLPLLTYRRHGAGASQRFTDTMNASAARVLAEAYAPRFGDNAGMIAGLVARHLLRGQPVADRATLQLLGDTISALLQDFIATRAPDRDSRRLIKWETARRWSRISRAALRSGALSFADTVAVRPAHLGLGYAGPEELLASGLIGGVRGARRRRAG</sequence>
<keyword evidence="3" id="KW-1185">Reference proteome</keyword>
<dbReference type="Proteomes" id="UP000253918">
    <property type="component" value="Unassembled WGS sequence"/>
</dbReference>